<reference evidence="3" key="1">
    <citation type="submission" date="2023-09" db="EMBL/GenBank/DDBJ databases">
        <title>First report of Pseudomonas coleopterorum DJ13 causing leaf spot on Rhododendron pulchrum Sweet in China.</title>
        <authorList>
            <person name="Zhang Y."/>
        </authorList>
    </citation>
    <scope>NUCLEOTIDE SEQUENCE</scope>
    <source>
        <strain evidence="3">DJ13</strain>
    </source>
</reference>
<dbReference type="InterPro" id="IPR001343">
    <property type="entry name" value="Hemolysn_Ca-bd"/>
</dbReference>
<dbReference type="AlphaFoldDB" id="A0AAJ6M191"/>
<dbReference type="GO" id="GO:0005509">
    <property type="term" value="F:calcium ion binding"/>
    <property type="evidence" value="ECO:0007669"/>
    <property type="project" value="InterPro"/>
</dbReference>
<protein>
    <submittedName>
        <fullName evidence="3">M91 family zinc metallopeptidase</fullName>
    </submittedName>
</protein>
<dbReference type="InterPro" id="IPR011049">
    <property type="entry name" value="Serralysin-like_metalloprot_C"/>
</dbReference>
<dbReference type="InterPro" id="IPR028208">
    <property type="entry name" value="Effector_pro_NleD-like"/>
</dbReference>
<feature type="compositionally biased region" description="Polar residues" evidence="2">
    <location>
        <begin position="346"/>
        <end position="356"/>
    </location>
</feature>
<keyword evidence="1" id="KW-0106">Calcium</keyword>
<evidence type="ECO:0000313" key="4">
    <source>
        <dbReference type="Proteomes" id="UP001258207"/>
    </source>
</evidence>
<evidence type="ECO:0000313" key="3">
    <source>
        <dbReference type="EMBL" id="WNC11088.1"/>
    </source>
</evidence>
<dbReference type="Pfam" id="PF00353">
    <property type="entry name" value="HemolysinCabind"/>
    <property type="match status" value="3"/>
</dbReference>
<name>A0AAJ6M191_9PSED</name>
<accession>A0AAJ6M191</accession>
<dbReference type="RefSeq" id="WP_310792644.1">
    <property type="nucleotide sequence ID" value="NZ_CP134081.1"/>
</dbReference>
<dbReference type="Pfam" id="PF14891">
    <property type="entry name" value="Peptidase_M91"/>
    <property type="match status" value="1"/>
</dbReference>
<sequence length="371" mass="40642">MEHPLPRVFTRSGEEYISESNSHPIPYADLHVRIDFEIESLPRLRITTTSADDQLSLDTSNDTLLLTLNRLQYRIQPIVQPLNLIIDTGPGDDLIKVGAGNFYIDSGAGNDTVLTRGQGMHTIYAGDGDDTCFGGEQLTFMAGGEGDDRLVAGAGLSIISPGPGEDSIFPGSGSNVVYSSDEDDLILRDKGTLRLHQINDERAGNQALHIEGNDDFVKRVEADLDLLRTSPTARSLLKALDEAAKTHGTQITIVFTDAPNGYFSRPPLPVIDGQRAPAGEAGELLYNPAWHTPGSFPIVVLYHELCHAYNFATGSMFSFDHERQVVGLPTEHPPFDFDDDPQTPPLNTNPDPFNENSLRRELGLPPRLHYS</sequence>
<dbReference type="EMBL" id="CP134081">
    <property type="protein sequence ID" value="WNC11088.1"/>
    <property type="molecule type" value="Genomic_DNA"/>
</dbReference>
<dbReference type="Proteomes" id="UP001258207">
    <property type="component" value="Chromosome"/>
</dbReference>
<evidence type="ECO:0000256" key="2">
    <source>
        <dbReference type="SAM" id="MobiDB-lite"/>
    </source>
</evidence>
<organism evidence="3 4">
    <name type="scientific">Pseudomonas coleopterorum</name>
    <dbReference type="NCBI Taxonomy" id="1605838"/>
    <lineage>
        <taxon>Bacteria</taxon>
        <taxon>Pseudomonadati</taxon>
        <taxon>Pseudomonadota</taxon>
        <taxon>Gammaproteobacteria</taxon>
        <taxon>Pseudomonadales</taxon>
        <taxon>Pseudomonadaceae</taxon>
        <taxon>Pseudomonas</taxon>
    </lineage>
</organism>
<dbReference type="Gene3D" id="2.160.20.160">
    <property type="match status" value="1"/>
</dbReference>
<proteinExistence type="predicted"/>
<evidence type="ECO:0000256" key="1">
    <source>
        <dbReference type="ARBA" id="ARBA00022837"/>
    </source>
</evidence>
<gene>
    <name evidence="3" type="ORF">RI108_06635</name>
</gene>
<feature type="region of interest" description="Disordered" evidence="2">
    <location>
        <begin position="328"/>
        <end position="371"/>
    </location>
</feature>
<dbReference type="SUPFAM" id="SSF51120">
    <property type="entry name" value="beta-Roll"/>
    <property type="match status" value="1"/>
</dbReference>